<keyword evidence="2" id="KW-0274">FAD</keyword>
<gene>
    <name evidence="5" type="ORF">VFPPC_06505</name>
</gene>
<dbReference type="PRINTS" id="PR00368">
    <property type="entry name" value="FADPNR"/>
</dbReference>
<dbReference type="PIRSF" id="PIRSF000332">
    <property type="entry name" value="FMO"/>
    <property type="match status" value="1"/>
</dbReference>
<dbReference type="PRINTS" id="PR00411">
    <property type="entry name" value="PNDRDTASEI"/>
</dbReference>
<dbReference type="KEGG" id="pchm:VFPPC_06505"/>
<dbReference type="EMBL" id="LSBJ02000005">
    <property type="protein sequence ID" value="OAQ65407.1"/>
    <property type="molecule type" value="Genomic_DNA"/>
</dbReference>
<dbReference type="GO" id="GO:0004497">
    <property type="term" value="F:monooxygenase activity"/>
    <property type="evidence" value="ECO:0007669"/>
    <property type="project" value="UniProtKB-KW"/>
</dbReference>
<dbReference type="Gene3D" id="3.50.50.60">
    <property type="entry name" value="FAD/NAD(P)-binding domain"/>
    <property type="match status" value="1"/>
</dbReference>
<evidence type="ECO:0000313" key="6">
    <source>
        <dbReference type="Proteomes" id="UP000078397"/>
    </source>
</evidence>
<dbReference type="GO" id="GO:0050660">
    <property type="term" value="F:flavin adenine dinucleotide binding"/>
    <property type="evidence" value="ECO:0007669"/>
    <property type="project" value="InterPro"/>
</dbReference>
<dbReference type="RefSeq" id="XP_018142721.1">
    <property type="nucleotide sequence ID" value="XM_018285526.1"/>
</dbReference>
<dbReference type="SUPFAM" id="SSF51905">
    <property type="entry name" value="FAD/NAD(P)-binding domain"/>
    <property type="match status" value="2"/>
</dbReference>
<proteinExistence type="predicted"/>
<dbReference type="InterPro" id="IPR036188">
    <property type="entry name" value="FAD/NAD-bd_sf"/>
</dbReference>
<dbReference type="GeneID" id="28849520"/>
<comment type="caution">
    <text evidence="5">The sequence shown here is derived from an EMBL/GenBank/DDBJ whole genome shotgun (WGS) entry which is preliminary data.</text>
</comment>
<evidence type="ECO:0000256" key="2">
    <source>
        <dbReference type="ARBA" id="ARBA00022827"/>
    </source>
</evidence>
<dbReference type="InterPro" id="IPR050346">
    <property type="entry name" value="FMO-like"/>
</dbReference>
<dbReference type="InterPro" id="IPR023753">
    <property type="entry name" value="FAD/NAD-binding_dom"/>
</dbReference>
<name>A0A179FJ49_METCM</name>
<dbReference type="PANTHER" id="PTHR23023">
    <property type="entry name" value="DIMETHYLANILINE MONOOXYGENASE"/>
    <property type="match status" value="1"/>
</dbReference>
<protein>
    <submittedName>
        <fullName evidence="5">Dimethylaniline monooxygenase</fullName>
    </submittedName>
</protein>
<keyword evidence="6" id="KW-1185">Reference proteome</keyword>
<dbReference type="Proteomes" id="UP000078397">
    <property type="component" value="Unassembled WGS sequence"/>
</dbReference>
<evidence type="ECO:0000256" key="3">
    <source>
        <dbReference type="ARBA" id="ARBA00023002"/>
    </source>
</evidence>
<dbReference type="Pfam" id="PF07992">
    <property type="entry name" value="Pyr_redox_2"/>
    <property type="match status" value="1"/>
</dbReference>
<keyword evidence="1" id="KW-0285">Flavoprotein</keyword>
<evidence type="ECO:0000313" key="5">
    <source>
        <dbReference type="EMBL" id="OAQ65407.1"/>
    </source>
</evidence>
<dbReference type="AlphaFoldDB" id="A0A179FJ49"/>
<evidence type="ECO:0000256" key="1">
    <source>
        <dbReference type="ARBA" id="ARBA00022630"/>
    </source>
</evidence>
<evidence type="ECO:0000259" key="4">
    <source>
        <dbReference type="Pfam" id="PF07992"/>
    </source>
</evidence>
<dbReference type="OrthoDB" id="2915840at2759"/>
<dbReference type="InterPro" id="IPR000960">
    <property type="entry name" value="Flavin_mOase"/>
</dbReference>
<sequence length="569" mass="63433">MFVKQDYDLVVIGAGWYGLAAARTYIELHPKENVVVLEADSSCGGTWSKDRLYPGLKSNNLYGSYEYPDFPMLEEVYGVKAGQHVPAAVLHRYLTDFAKKFGVFERTRFNTRVDALEATTQKTWSIHTSPSKSNTDPGATPEILHAKKVIIASGLTSQPNIPQYPGQDTFKSTFFHAKEFCDRSDTVKSAKKAVVIGGGKSALDCAYAFATDGGNAHVDLIIRPTGQGPVWLCPPYVTPFKRVTEELLNTRLLSWFSPCPWGGEDGFSIARGFLHGTAIGRFLTQIFWKVLSADVIGLNGYNNHPEVFKLKPWQSVLWTGSGVGIHNYPTNFFDLVKEGKIKVHIADISEVGGRSVHLSDGNVLTDVDVVVCATGWKKESSIKFINFQPQSSIANLPEEKKEALTTAADNSILSSFPILRDQPTLRSTPKKTEPFRNYRFIVPVDHVSNCNIAYAGMVSTVSTTMFANAQALWISAFFDGKLHREPKDQAEVTQEVMLHTQFGKWRYPCGYGAELPDFAFDSVPYVDLLLNDLGLKTHRKKTELMEMTEPYKPRDYKGLIDEWVEAQEA</sequence>
<keyword evidence="5" id="KW-0503">Monooxygenase</keyword>
<dbReference type="GO" id="GO:0050661">
    <property type="term" value="F:NADP binding"/>
    <property type="evidence" value="ECO:0007669"/>
    <property type="project" value="InterPro"/>
</dbReference>
<organism evidence="5 6">
    <name type="scientific">Pochonia chlamydosporia 170</name>
    <dbReference type="NCBI Taxonomy" id="1380566"/>
    <lineage>
        <taxon>Eukaryota</taxon>
        <taxon>Fungi</taxon>
        <taxon>Dikarya</taxon>
        <taxon>Ascomycota</taxon>
        <taxon>Pezizomycotina</taxon>
        <taxon>Sordariomycetes</taxon>
        <taxon>Hypocreomycetidae</taxon>
        <taxon>Hypocreales</taxon>
        <taxon>Clavicipitaceae</taxon>
        <taxon>Pochonia</taxon>
    </lineage>
</organism>
<feature type="domain" description="FAD/NAD(P)-binding" evidence="4">
    <location>
        <begin position="7"/>
        <end position="214"/>
    </location>
</feature>
<accession>A0A179FJ49</accession>
<reference evidence="5 6" key="1">
    <citation type="journal article" date="2016" name="PLoS Pathog.">
        <title>Biosynthesis of antibiotic leucinostatins in bio-control fungus Purpureocillium lilacinum and their inhibition on phytophthora revealed by genome mining.</title>
        <authorList>
            <person name="Wang G."/>
            <person name="Liu Z."/>
            <person name="Lin R."/>
            <person name="Li E."/>
            <person name="Mao Z."/>
            <person name="Ling J."/>
            <person name="Yang Y."/>
            <person name="Yin W.B."/>
            <person name="Xie B."/>
        </authorList>
    </citation>
    <scope>NUCLEOTIDE SEQUENCE [LARGE SCALE GENOMIC DNA]</scope>
    <source>
        <strain evidence="5">170</strain>
    </source>
</reference>
<keyword evidence="3" id="KW-0560">Oxidoreductase</keyword>